<dbReference type="EMBL" id="PYMB01000037">
    <property type="protein sequence ID" value="PSW04769.1"/>
    <property type="molecule type" value="Genomic_DNA"/>
</dbReference>
<evidence type="ECO:0000256" key="8">
    <source>
        <dbReference type="ARBA" id="ARBA00022989"/>
    </source>
</evidence>
<comment type="function">
    <text evidence="1 10">Controls the rotational direction of flagella during chemotaxis.</text>
</comment>
<dbReference type="InterPro" id="IPR005503">
    <property type="entry name" value="FliL"/>
</dbReference>
<keyword evidence="5 10" id="KW-0145">Chemotaxis</keyword>
<keyword evidence="7 10" id="KW-0283">Flagellar rotation</keyword>
<keyword evidence="10" id="KW-0997">Cell inner membrane</keyword>
<keyword evidence="8 10" id="KW-1133">Transmembrane helix</keyword>
<evidence type="ECO:0000256" key="6">
    <source>
        <dbReference type="ARBA" id="ARBA00022692"/>
    </source>
</evidence>
<dbReference type="Pfam" id="PF03748">
    <property type="entry name" value="FliL"/>
    <property type="match status" value="1"/>
</dbReference>
<accession>A0A2T3MY48</accession>
<dbReference type="GO" id="GO:0071978">
    <property type="term" value="P:bacterial-type flagellum-dependent swarming motility"/>
    <property type="evidence" value="ECO:0007669"/>
    <property type="project" value="TreeGrafter"/>
</dbReference>
<proteinExistence type="inferred from homology"/>
<dbReference type="OrthoDB" id="5815057at2"/>
<dbReference type="GO" id="GO:0006935">
    <property type="term" value="P:chemotaxis"/>
    <property type="evidence" value="ECO:0007669"/>
    <property type="project" value="UniProtKB-KW"/>
</dbReference>
<evidence type="ECO:0000256" key="4">
    <source>
        <dbReference type="ARBA" id="ARBA00022475"/>
    </source>
</evidence>
<evidence type="ECO:0000313" key="11">
    <source>
        <dbReference type="EMBL" id="PSW04769.1"/>
    </source>
</evidence>
<feature type="transmembrane region" description="Helical" evidence="10">
    <location>
        <begin position="12"/>
        <end position="33"/>
    </location>
</feature>
<evidence type="ECO:0000313" key="12">
    <source>
        <dbReference type="Proteomes" id="UP000241346"/>
    </source>
</evidence>
<name>A0A2T3MY48_9GAMM</name>
<comment type="subcellular location">
    <subcellularLocation>
        <location evidence="10">Cell inner membrane</location>
    </subcellularLocation>
    <subcellularLocation>
        <location evidence="2">Cell membrane</location>
        <topology evidence="2">Single-pass membrane protein</topology>
    </subcellularLocation>
</comment>
<evidence type="ECO:0000256" key="2">
    <source>
        <dbReference type="ARBA" id="ARBA00004162"/>
    </source>
</evidence>
<evidence type="ECO:0000256" key="10">
    <source>
        <dbReference type="RuleBase" id="RU364125"/>
    </source>
</evidence>
<protein>
    <recommendedName>
        <fullName evidence="10">Flagellar protein FliL</fullName>
    </recommendedName>
</protein>
<evidence type="ECO:0000256" key="5">
    <source>
        <dbReference type="ARBA" id="ARBA00022500"/>
    </source>
</evidence>
<dbReference type="Proteomes" id="UP000241346">
    <property type="component" value="Unassembled WGS sequence"/>
</dbReference>
<evidence type="ECO:0000256" key="3">
    <source>
        <dbReference type="ARBA" id="ARBA00008281"/>
    </source>
</evidence>
<dbReference type="AlphaFoldDB" id="A0A2T3MY48"/>
<keyword evidence="4" id="KW-1003">Cell membrane</keyword>
<evidence type="ECO:0000256" key="9">
    <source>
        <dbReference type="ARBA" id="ARBA00023136"/>
    </source>
</evidence>
<evidence type="ECO:0000256" key="7">
    <source>
        <dbReference type="ARBA" id="ARBA00022779"/>
    </source>
</evidence>
<dbReference type="GO" id="GO:0005886">
    <property type="term" value="C:plasma membrane"/>
    <property type="evidence" value="ECO:0007669"/>
    <property type="project" value="UniProtKB-SubCell"/>
</dbReference>
<gene>
    <name evidence="11" type="ORF">C9J01_27785</name>
</gene>
<comment type="caution">
    <text evidence="11">The sequence shown here is derived from an EMBL/GenBank/DDBJ whole genome shotgun (WGS) entry which is preliminary data.</text>
</comment>
<organism evidence="11 12">
    <name type="scientific">Photobacterium rosenbergii</name>
    <dbReference type="NCBI Taxonomy" id="294936"/>
    <lineage>
        <taxon>Bacteria</taxon>
        <taxon>Pseudomonadati</taxon>
        <taxon>Pseudomonadota</taxon>
        <taxon>Gammaproteobacteria</taxon>
        <taxon>Vibrionales</taxon>
        <taxon>Vibrionaceae</taxon>
        <taxon>Photobacterium</taxon>
    </lineage>
</organism>
<dbReference type="PANTHER" id="PTHR35091:SF2">
    <property type="entry name" value="FLAGELLAR PROTEIN FLIL"/>
    <property type="match status" value="1"/>
</dbReference>
<evidence type="ECO:0000256" key="1">
    <source>
        <dbReference type="ARBA" id="ARBA00002254"/>
    </source>
</evidence>
<keyword evidence="9 10" id="KW-0472">Membrane</keyword>
<sequence length="155" mass="17540">MARNNVMGTKVIIAAMAASALIALSSIGTYAFIVNDNSSEFSIFARADKANRAHFMNLDKFVISVDGEERTHYLMLELALKTNSLQAHDELIEFKPLARNVLLKMFSQSTYEDLRKMNEIDSLQQQVMGQLRQVLAINGYNHQIEEVLFTKLVLQ</sequence>
<dbReference type="GO" id="GO:0009425">
    <property type="term" value="C:bacterial-type flagellum basal body"/>
    <property type="evidence" value="ECO:0007669"/>
    <property type="project" value="InterPro"/>
</dbReference>
<comment type="similarity">
    <text evidence="3 10">Belongs to the FliL family.</text>
</comment>
<keyword evidence="6 10" id="KW-0812">Transmembrane</keyword>
<dbReference type="RefSeq" id="WP_107301310.1">
    <property type="nucleotide sequence ID" value="NZ_PYMB01000037.1"/>
</dbReference>
<dbReference type="PANTHER" id="PTHR35091">
    <property type="entry name" value="FLAGELLAR PROTEIN FLIL"/>
    <property type="match status" value="1"/>
</dbReference>
<reference evidence="11 12" key="1">
    <citation type="submission" date="2018-03" db="EMBL/GenBank/DDBJ databases">
        <title>Whole genome sequencing of Histamine producing bacteria.</title>
        <authorList>
            <person name="Butler K."/>
        </authorList>
    </citation>
    <scope>NUCLEOTIDE SEQUENCE [LARGE SCALE GENOMIC DNA]</scope>
    <source>
        <strain evidence="11 12">DSM 19138</strain>
    </source>
</reference>